<protein>
    <submittedName>
        <fullName evidence="2">Uncharacterized protein</fullName>
    </submittedName>
</protein>
<dbReference type="Proteomes" id="UP000046392">
    <property type="component" value="Unplaced"/>
</dbReference>
<organism evidence="1 2">
    <name type="scientific">Strongyloides papillosus</name>
    <name type="common">Intestinal threadworm</name>
    <dbReference type="NCBI Taxonomy" id="174720"/>
    <lineage>
        <taxon>Eukaryota</taxon>
        <taxon>Metazoa</taxon>
        <taxon>Ecdysozoa</taxon>
        <taxon>Nematoda</taxon>
        <taxon>Chromadorea</taxon>
        <taxon>Rhabditida</taxon>
        <taxon>Tylenchina</taxon>
        <taxon>Panagrolaimomorpha</taxon>
        <taxon>Strongyloidoidea</taxon>
        <taxon>Strongyloididae</taxon>
        <taxon>Strongyloides</taxon>
    </lineage>
</organism>
<evidence type="ECO:0000313" key="1">
    <source>
        <dbReference type="Proteomes" id="UP000046392"/>
    </source>
</evidence>
<evidence type="ECO:0000313" key="2">
    <source>
        <dbReference type="WBParaSite" id="SPAL_0001340000.1"/>
    </source>
</evidence>
<proteinExistence type="predicted"/>
<keyword evidence="1" id="KW-1185">Reference proteome</keyword>
<dbReference type="WBParaSite" id="SPAL_0001340000.1">
    <property type="protein sequence ID" value="SPAL_0001340000.1"/>
    <property type="gene ID" value="SPAL_0001340000"/>
</dbReference>
<reference evidence="2" key="1">
    <citation type="submission" date="2017-02" db="UniProtKB">
        <authorList>
            <consortium name="WormBaseParasite"/>
        </authorList>
    </citation>
    <scope>IDENTIFICATION</scope>
</reference>
<sequence>MDELDMLIALEKKIQEDLLIVNEVVDKILAMQHGLDEKYEEVYRLLNEKLQYKDMFHKNCKNMDALVNSGNNDKIVDKKNKILQAGDDEFTNRIDDKKDETTQVDDSEFIDKIDDEKDETLQVGDGCDDSEFIDKIDDKKDEILQAIDGDVINKIDGKNNETIQTSDGNEVTGLRKSIIFRNKVPTNNIKVFFKFRIKVR</sequence>
<dbReference type="AlphaFoldDB" id="A0A0N5C625"/>
<accession>A0A0N5C625</accession>
<name>A0A0N5C625_STREA</name>